<dbReference type="HAMAP" id="MF_01471">
    <property type="entry name" value="Cas2"/>
    <property type="match status" value="1"/>
</dbReference>
<evidence type="ECO:0000256" key="5">
    <source>
        <dbReference type="ARBA" id="ARBA00022759"/>
    </source>
</evidence>
<protein>
    <recommendedName>
        <fullName evidence="9">CRISPR-associated endoribonuclease Cas2</fullName>
        <ecNumber evidence="9">3.1.-.-</ecNumber>
    </recommendedName>
</protein>
<comment type="similarity">
    <text evidence="2 9">Belongs to the CRISPR-associated endoribonuclease Cas2 protein family.</text>
</comment>
<dbReference type="GO" id="GO:0046872">
    <property type="term" value="F:metal ion binding"/>
    <property type="evidence" value="ECO:0007669"/>
    <property type="project" value="UniProtKB-UniRule"/>
</dbReference>
<dbReference type="CDD" id="cd09725">
    <property type="entry name" value="Cas2_I_II_III"/>
    <property type="match status" value="1"/>
</dbReference>
<dbReference type="RefSeq" id="WP_089322335.1">
    <property type="nucleotide sequence ID" value="NZ_FZOB01000001.1"/>
</dbReference>
<evidence type="ECO:0000256" key="6">
    <source>
        <dbReference type="ARBA" id="ARBA00022801"/>
    </source>
</evidence>
<evidence type="ECO:0000313" key="10">
    <source>
        <dbReference type="EMBL" id="SNR63097.1"/>
    </source>
</evidence>
<keyword evidence="4 9" id="KW-0479">Metal-binding</keyword>
<dbReference type="Proteomes" id="UP000198405">
    <property type="component" value="Unassembled WGS sequence"/>
</dbReference>
<dbReference type="PANTHER" id="PTHR34405">
    <property type="entry name" value="CRISPR-ASSOCIATED ENDORIBONUCLEASE CAS2"/>
    <property type="match status" value="1"/>
</dbReference>
<comment type="subunit">
    <text evidence="9">Homodimer, forms a heterotetramer with a Cas1 homodimer.</text>
</comment>
<evidence type="ECO:0000256" key="9">
    <source>
        <dbReference type="HAMAP-Rule" id="MF_01471"/>
    </source>
</evidence>
<comment type="cofactor">
    <cofactor evidence="1 9">
        <name>Mg(2+)</name>
        <dbReference type="ChEBI" id="CHEBI:18420"/>
    </cofactor>
</comment>
<evidence type="ECO:0000256" key="4">
    <source>
        <dbReference type="ARBA" id="ARBA00022723"/>
    </source>
</evidence>
<dbReference type="PANTHER" id="PTHR34405:SF3">
    <property type="entry name" value="CRISPR-ASSOCIATED ENDORIBONUCLEASE CAS2 3"/>
    <property type="match status" value="1"/>
</dbReference>
<accession>A0A238XW04</accession>
<comment type="function">
    <text evidence="9">CRISPR (clustered regularly interspaced short palindromic repeat), is an adaptive immune system that provides protection against mobile genetic elements (viruses, transposable elements and conjugative plasmids). CRISPR clusters contain sequences complementary to antecedent mobile elements and target invading nucleic acids. CRISPR clusters are transcribed and processed into CRISPR RNA (crRNA). Functions as a ssRNA-specific endoribonuclease. Involved in the integration of spacer DNA into the CRISPR cassette.</text>
</comment>
<name>A0A238XW04_9BACT</name>
<dbReference type="AlphaFoldDB" id="A0A238XW04"/>
<keyword evidence="11" id="KW-1185">Reference proteome</keyword>
<keyword evidence="5 9" id="KW-0255">Endonuclease</keyword>
<keyword evidence="3 9" id="KW-0540">Nuclease</keyword>
<evidence type="ECO:0000256" key="1">
    <source>
        <dbReference type="ARBA" id="ARBA00001946"/>
    </source>
</evidence>
<evidence type="ECO:0000313" key="11">
    <source>
        <dbReference type="Proteomes" id="UP000198405"/>
    </source>
</evidence>
<proteinExistence type="inferred from homology"/>
<keyword evidence="8 9" id="KW-0051">Antiviral defense</keyword>
<dbReference type="EC" id="3.1.-.-" evidence="9"/>
<dbReference type="SUPFAM" id="SSF143430">
    <property type="entry name" value="TTP0101/SSO1404-like"/>
    <property type="match status" value="1"/>
</dbReference>
<evidence type="ECO:0000256" key="2">
    <source>
        <dbReference type="ARBA" id="ARBA00009959"/>
    </source>
</evidence>
<dbReference type="Pfam" id="PF09827">
    <property type="entry name" value="CRISPR_Cas2"/>
    <property type="match status" value="1"/>
</dbReference>
<keyword evidence="7 9" id="KW-0460">Magnesium</keyword>
<dbReference type="OrthoDB" id="9798176at2"/>
<dbReference type="GO" id="GO:0004521">
    <property type="term" value="F:RNA endonuclease activity"/>
    <property type="evidence" value="ECO:0007669"/>
    <property type="project" value="InterPro"/>
</dbReference>
<dbReference type="Gene3D" id="3.30.70.240">
    <property type="match status" value="1"/>
</dbReference>
<dbReference type="GO" id="GO:0043571">
    <property type="term" value="P:maintenance of CRISPR repeat elements"/>
    <property type="evidence" value="ECO:0007669"/>
    <property type="project" value="UniProtKB-UniRule"/>
</dbReference>
<evidence type="ECO:0000256" key="3">
    <source>
        <dbReference type="ARBA" id="ARBA00022722"/>
    </source>
</evidence>
<keyword evidence="6 9" id="KW-0378">Hydrolase</keyword>
<evidence type="ECO:0000256" key="8">
    <source>
        <dbReference type="ARBA" id="ARBA00023118"/>
    </source>
</evidence>
<dbReference type="InterPro" id="IPR021127">
    <property type="entry name" value="CRISPR_associated_Cas2"/>
</dbReference>
<feature type="binding site" evidence="9">
    <location>
        <position position="8"/>
    </location>
    <ligand>
        <name>Mg(2+)</name>
        <dbReference type="ChEBI" id="CHEBI:18420"/>
        <note>catalytic</note>
    </ligand>
</feature>
<reference evidence="11" key="1">
    <citation type="submission" date="2017-06" db="EMBL/GenBank/DDBJ databases">
        <authorList>
            <person name="Varghese N."/>
            <person name="Submissions S."/>
        </authorList>
    </citation>
    <scope>NUCLEOTIDE SEQUENCE [LARGE SCALE GENOMIC DNA]</scope>
    <source>
        <strain evidence="11">DSM 15668</strain>
    </source>
</reference>
<evidence type="ECO:0000256" key="7">
    <source>
        <dbReference type="ARBA" id="ARBA00022842"/>
    </source>
</evidence>
<dbReference type="NCBIfam" id="TIGR01573">
    <property type="entry name" value="cas2"/>
    <property type="match status" value="1"/>
</dbReference>
<dbReference type="InterPro" id="IPR019199">
    <property type="entry name" value="Virulence_VapD/CRISPR_Cas2"/>
</dbReference>
<dbReference type="EMBL" id="FZOB01000001">
    <property type="protein sequence ID" value="SNR63097.1"/>
    <property type="molecule type" value="Genomic_DNA"/>
</dbReference>
<sequence>MKYLVVYDISDDKIRNKVSTRLKKFGMRVQYSAFEIEIKKTDYIKLYKEIASIIDKTDSVFFFPLSSYSESLILKLGQVKREEDVI</sequence>
<organism evidence="10 11">
    <name type="scientific">Desulfurobacterium atlanticum</name>
    <dbReference type="NCBI Taxonomy" id="240169"/>
    <lineage>
        <taxon>Bacteria</taxon>
        <taxon>Pseudomonadati</taxon>
        <taxon>Aquificota</taxon>
        <taxon>Aquificia</taxon>
        <taxon>Desulfurobacteriales</taxon>
        <taxon>Desulfurobacteriaceae</taxon>
        <taxon>Desulfurobacterium</taxon>
    </lineage>
</organism>
<gene>
    <name evidence="9" type="primary">cas2</name>
    <name evidence="10" type="ORF">SAMN06265340_101310</name>
</gene>
<dbReference type="GO" id="GO:0016787">
    <property type="term" value="F:hydrolase activity"/>
    <property type="evidence" value="ECO:0007669"/>
    <property type="project" value="UniProtKB-KW"/>
</dbReference>
<dbReference type="GO" id="GO:0051607">
    <property type="term" value="P:defense response to virus"/>
    <property type="evidence" value="ECO:0007669"/>
    <property type="project" value="UniProtKB-UniRule"/>
</dbReference>